<feature type="transmembrane region" description="Helical" evidence="6">
    <location>
        <begin position="558"/>
        <end position="580"/>
    </location>
</feature>
<dbReference type="PANTHER" id="PTHR11040">
    <property type="entry name" value="ZINC/IRON TRANSPORTER"/>
    <property type="match status" value="1"/>
</dbReference>
<feature type="transmembrane region" description="Helical" evidence="6">
    <location>
        <begin position="530"/>
        <end position="552"/>
    </location>
</feature>
<organism evidence="8 9">
    <name type="scientific">Emiliania huxleyi (strain CCMP1516)</name>
    <dbReference type="NCBI Taxonomy" id="280463"/>
    <lineage>
        <taxon>Eukaryota</taxon>
        <taxon>Haptista</taxon>
        <taxon>Haptophyta</taxon>
        <taxon>Prymnesiophyceae</taxon>
        <taxon>Isochrysidales</taxon>
        <taxon>Noelaerhabdaceae</taxon>
        <taxon>Emiliania</taxon>
    </lineage>
</organism>
<proteinExistence type="predicted"/>
<dbReference type="eggNOG" id="KOG2474">
    <property type="taxonomic scope" value="Eukaryota"/>
</dbReference>
<protein>
    <recommendedName>
        <fullName evidence="7">DUF547 domain-containing protein</fullName>
    </recommendedName>
</protein>
<evidence type="ECO:0000256" key="5">
    <source>
        <dbReference type="SAM" id="MobiDB-lite"/>
    </source>
</evidence>
<evidence type="ECO:0000256" key="6">
    <source>
        <dbReference type="SAM" id="Phobius"/>
    </source>
</evidence>
<feature type="domain" description="DUF547" evidence="7">
    <location>
        <begin position="93"/>
        <end position="204"/>
    </location>
</feature>
<dbReference type="Pfam" id="PF04784">
    <property type="entry name" value="DUF547"/>
    <property type="match status" value="1"/>
</dbReference>
<keyword evidence="3 6" id="KW-1133">Transmembrane helix</keyword>
<dbReference type="GeneID" id="17286566"/>
<feature type="transmembrane region" description="Helical" evidence="6">
    <location>
        <begin position="301"/>
        <end position="325"/>
    </location>
</feature>
<dbReference type="Pfam" id="PF02535">
    <property type="entry name" value="Zip"/>
    <property type="match status" value="1"/>
</dbReference>
<evidence type="ECO:0000256" key="4">
    <source>
        <dbReference type="ARBA" id="ARBA00023136"/>
    </source>
</evidence>
<evidence type="ECO:0000256" key="3">
    <source>
        <dbReference type="ARBA" id="ARBA00022989"/>
    </source>
</evidence>
<dbReference type="InterPro" id="IPR003689">
    <property type="entry name" value="ZIP"/>
</dbReference>
<keyword evidence="9" id="KW-1185">Reference proteome</keyword>
<dbReference type="GO" id="GO:0005385">
    <property type="term" value="F:zinc ion transmembrane transporter activity"/>
    <property type="evidence" value="ECO:0007669"/>
    <property type="project" value="TreeGrafter"/>
</dbReference>
<feature type="transmembrane region" description="Helical" evidence="6">
    <location>
        <begin position="592"/>
        <end position="613"/>
    </location>
</feature>
<dbReference type="EnsemblProtists" id="EOD41296">
    <property type="protein sequence ID" value="EOD41296"/>
    <property type="gene ID" value="EMIHUDRAFT_97520"/>
</dbReference>
<evidence type="ECO:0000256" key="2">
    <source>
        <dbReference type="ARBA" id="ARBA00022692"/>
    </source>
</evidence>
<feature type="region of interest" description="Disordered" evidence="5">
    <location>
        <begin position="434"/>
        <end position="459"/>
    </location>
</feature>
<dbReference type="HOGENOM" id="CLU_444415_0_0_1"/>
<reference evidence="8" key="2">
    <citation type="submission" date="2024-10" db="UniProtKB">
        <authorList>
            <consortium name="EnsemblProtists"/>
        </authorList>
    </citation>
    <scope>IDENTIFICATION</scope>
</reference>
<keyword evidence="2 6" id="KW-0812">Transmembrane</keyword>
<feature type="compositionally biased region" description="Basic and acidic residues" evidence="5">
    <location>
        <begin position="437"/>
        <end position="455"/>
    </location>
</feature>
<comment type="subcellular location">
    <subcellularLocation>
        <location evidence="1">Membrane</location>
        <topology evidence="1">Multi-pass membrane protein</topology>
    </subcellularLocation>
</comment>
<dbReference type="InterPro" id="IPR006869">
    <property type="entry name" value="DUF547"/>
</dbReference>
<dbReference type="KEGG" id="ehx:EMIHUDRAFT_97520"/>
<dbReference type="PANTHER" id="PTHR11040:SF205">
    <property type="entry name" value="ZINC TRANSPORTER ZUPT"/>
    <property type="match status" value="1"/>
</dbReference>
<evidence type="ECO:0000313" key="9">
    <source>
        <dbReference type="Proteomes" id="UP000013827"/>
    </source>
</evidence>
<name>A0A0D3KZW1_EMIH1</name>
<dbReference type="GO" id="GO:0016020">
    <property type="term" value="C:membrane"/>
    <property type="evidence" value="ECO:0007669"/>
    <property type="project" value="UniProtKB-SubCell"/>
</dbReference>
<reference evidence="9" key="1">
    <citation type="journal article" date="2013" name="Nature">
        <title>Pan genome of the phytoplankton Emiliania underpins its global distribution.</title>
        <authorList>
            <person name="Read B.A."/>
            <person name="Kegel J."/>
            <person name="Klute M.J."/>
            <person name="Kuo A."/>
            <person name="Lefebvre S.C."/>
            <person name="Maumus F."/>
            <person name="Mayer C."/>
            <person name="Miller J."/>
            <person name="Monier A."/>
            <person name="Salamov A."/>
            <person name="Young J."/>
            <person name="Aguilar M."/>
            <person name="Claverie J.M."/>
            <person name="Frickenhaus S."/>
            <person name="Gonzalez K."/>
            <person name="Herman E.K."/>
            <person name="Lin Y.C."/>
            <person name="Napier J."/>
            <person name="Ogata H."/>
            <person name="Sarno A.F."/>
            <person name="Shmutz J."/>
            <person name="Schroeder D."/>
            <person name="de Vargas C."/>
            <person name="Verret F."/>
            <person name="von Dassow P."/>
            <person name="Valentin K."/>
            <person name="Van de Peer Y."/>
            <person name="Wheeler G."/>
            <person name="Dacks J.B."/>
            <person name="Delwiche C.F."/>
            <person name="Dyhrman S.T."/>
            <person name="Glockner G."/>
            <person name="John U."/>
            <person name="Richards T."/>
            <person name="Worden A.Z."/>
            <person name="Zhang X."/>
            <person name="Grigoriev I.V."/>
            <person name="Allen A.E."/>
            <person name="Bidle K."/>
            <person name="Borodovsky M."/>
            <person name="Bowler C."/>
            <person name="Brownlee C."/>
            <person name="Cock J.M."/>
            <person name="Elias M."/>
            <person name="Gladyshev V.N."/>
            <person name="Groth M."/>
            <person name="Guda C."/>
            <person name="Hadaegh A."/>
            <person name="Iglesias-Rodriguez M.D."/>
            <person name="Jenkins J."/>
            <person name="Jones B.M."/>
            <person name="Lawson T."/>
            <person name="Leese F."/>
            <person name="Lindquist E."/>
            <person name="Lobanov A."/>
            <person name="Lomsadze A."/>
            <person name="Malik S.B."/>
            <person name="Marsh M.E."/>
            <person name="Mackinder L."/>
            <person name="Mock T."/>
            <person name="Mueller-Roeber B."/>
            <person name="Pagarete A."/>
            <person name="Parker M."/>
            <person name="Probert I."/>
            <person name="Quesneville H."/>
            <person name="Raines C."/>
            <person name="Rensing S.A."/>
            <person name="Riano-Pachon D.M."/>
            <person name="Richier S."/>
            <person name="Rokitta S."/>
            <person name="Shiraiwa Y."/>
            <person name="Soanes D.M."/>
            <person name="van der Giezen M."/>
            <person name="Wahlund T.M."/>
            <person name="Williams B."/>
            <person name="Wilson W."/>
            <person name="Wolfe G."/>
            <person name="Wurch L.L."/>
        </authorList>
    </citation>
    <scope>NUCLEOTIDE SEQUENCE</scope>
</reference>
<feature type="transmembrane region" description="Helical" evidence="6">
    <location>
        <begin position="398"/>
        <end position="418"/>
    </location>
</feature>
<evidence type="ECO:0000313" key="8">
    <source>
        <dbReference type="EnsemblProtists" id="EOD41296"/>
    </source>
</evidence>
<dbReference type="PaxDb" id="2903-EOD41296"/>
<evidence type="ECO:0000259" key="7">
    <source>
        <dbReference type="Pfam" id="PF04784"/>
    </source>
</evidence>
<keyword evidence="4 6" id="KW-0472">Membrane</keyword>
<evidence type="ECO:0000256" key="1">
    <source>
        <dbReference type="ARBA" id="ARBA00004141"/>
    </source>
</evidence>
<dbReference type="Proteomes" id="UP000013827">
    <property type="component" value="Unassembled WGS sequence"/>
</dbReference>
<accession>A0A0D3KZW1</accession>
<sequence length="615" mass="66279">MINLLPLKLRLWLEQRYVERLTPTGHGERKLGQFSGATVVDHQLWDQVLKAHLTENVTIGDVAGISTVDYAAVASDGRFDQYLAQLAAVDLDKIPPAEELALYINAYNALTVGLIVAHERRGGPALASINEMSTPAAKVWDVPAGQVGGEQLSLGEIEHHKLRARWNEPALHACIVCASASCPNLRREAFCAARLREQMDEQVATWFANPTKGLAWDAGQLTLSRILLWFSKDFGGRQAAADFALRALFVVKSMGAGVRHMALDSEVNARAAQAVSHGKIRDLINYMSRAVECEEEEAPNYTLGFVLTFVAGSATTLGSLAICFVKDSENPKKMTAAALGFAAGVMTYVSFVDVLGAESPEFFGSHFAPEGCERRKMQEAFGPEPGNAGPVVEEGETIWVRVCVAGFFFLGIILAMGLDVCVDCLFSGGHGHGHGHGGHDHSHDEEAKGDTVTPDKEEENTSLQRISMVTFFALAMHNFPEGIATFFGGGTGSFTVPIAIAMHNIPEGMAIAIPCYQVTGSFCTAVRNTFIAGLAQPIGAAFGWFLIVQLQIDDLPAFTYGAVYSLTAGVMVCVSIMELLPEAFASAPANYVIWFVFAGFVMMEFSIICLDLAGV</sequence>
<dbReference type="AlphaFoldDB" id="A0A0D3KZW1"/>
<dbReference type="RefSeq" id="XP_005793725.1">
    <property type="nucleotide sequence ID" value="XM_005793668.1"/>
</dbReference>